<name>A0ABD1GGE7_SALDI</name>
<reference evidence="2 3" key="1">
    <citation type="submission" date="2024-06" db="EMBL/GenBank/DDBJ databases">
        <title>A chromosome level genome sequence of Diviner's sage (Salvia divinorum).</title>
        <authorList>
            <person name="Ford S.A."/>
            <person name="Ro D.-K."/>
            <person name="Ness R.W."/>
            <person name="Phillips M.A."/>
        </authorList>
    </citation>
    <scope>NUCLEOTIDE SEQUENCE [LARGE SCALE GENOMIC DNA]</scope>
    <source>
        <strain evidence="2">SAF-2024a</strain>
        <tissue evidence="2">Leaf</tissue>
    </source>
</reference>
<protein>
    <submittedName>
        <fullName evidence="2">Uncharacterized protein</fullName>
    </submittedName>
</protein>
<gene>
    <name evidence="2" type="ORF">AAHA92_20199</name>
</gene>
<organism evidence="2 3">
    <name type="scientific">Salvia divinorum</name>
    <name type="common">Maria pastora</name>
    <name type="synonym">Diviner's sage</name>
    <dbReference type="NCBI Taxonomy" id="28513"/>
    <lineage>
        <taxon>Eukaryota</taxon>
        <taxon>Viridiplantae</taxon>
        <taxon>Streptophyta</taxon>
        <taxon>Embryophyta</taxon>
        <taxon>Tracheophyta</taxon>
        <taxon>Spermatophyta</taxon>
        <taxon>Magnoliopsida</taxon>
        <taxon>eudicotyledons</taxon>
        <taxon>Gunneridae</taxon>
        <taxon>Pentapetalae</taxon>
        <taxon>asterids</taxon>
        <taxon>lamiids</taxon>
        <taxon>Lamiales</taxon>
        <taxon>Lamiaceae</taxon>
        <taxon>Nepetoideae</taxon>
        <taxon>Mentheae</taxon>
        <taxon>Salviinae</taxon>
        <taxon>Salvia</taxon>
        <taxon>Salvia subgen. Calosphace</taxon>
    </lineage>
</organism>
<accession>A0ABD1GGE7</accession>
<evidence type="ECO:0000313" key="3">
    <source>
        <dbReference type="Proteomes" id="UP001567538"/>
    </source>
</evidence>
<proteinExistence type="predicted"/>
<dbReference type="EMBL" id="JBEAFC010000008">
    <property type="protein sequence ID" value="KAL1543192.1"/>
    <property type="molecule type" value="Genomic_DNA"/>
</dbReference>
<sequence>MTSKQTPSNFLCDLRAPRYTQKQISSTQCIPLSTKQKPRNLLFNLTSIHFYKLVPLISLSLVFLKNGTNLGSFGTMADENCKELN</sequence>
<keyword evidence="1" id="KW-0812">Transmembrane</keyword>
<feature type="transmembrane region" description="Helical" evidence="1">
    <location>
        <begin position="41"/>
        <end position="64"/>
    </location>
</feature>
<keyword evidence="3" id="KW-1185">Reference proteome</keyword>
<keyword evidence="1" id="KW-1133">Transmembrane helix</keyword>
<dbReference type="AlphaFoldDB" id="A0ABD1GGE7"/>
<evidence type="ECO:0000256" key="1">
    <source>
        <dbReference type="SAM" id="Phobius"/>
    </source>
</evidence>
<evidence type="ECO:0000313" key="2">
    <source>
        <dbReference type="EMBL" id="KAL1543192.1"/>
    </source>
</evidence>
<comment type="caution">
    <text evidence="2">The sequence shown here is derived from an EMBL/GenBank/DDBJ whole genome shotgun (WGS) entry which is preliminary data.</text>
</comment>
<dbReference type="Proteomes" id="UP001567538">
    <property type="component" value="Unassembled WGS sequence"/>
</dbReference>
<keyword evidence="1" id="KW-0472">Membrane</keyword>